<name>A0A0D8J123_9FIRM</name>
<keyword evidence="2" id="KW-1185">Reference proteome</keyword>
<dbReference type="EMBL" id="JXXK01000006">
    <property type="protein sequence ID" value="KJF40449.1"/>
    <property type="molecule type" value="Genomic_DNA"/>
</dbReference>
<evidence type="ECO:0000313" key="1">
    <source>
        <dbReference type="EMBL" id="KJF40449.1"/>
    </source>
</evidence>
<sequence length="104" mass="11617">MKRTPQSSITALLEGVEQAKQKKEFNILKDLKTLHAQYTKVNKRDYLALLDKLVEKYSTDEAAVIHAALLKKCQAGDMDAIRLWTELQKESGSGAAEVNIVDSI</sequence>
<accession>A0A0D8J123</accession>
<gene>
    <name evidence="1" type="ORF">TQ39_05920</name>
</gene>
<protein>
    <submittedName>
        <fullName evidence="1">Uncharacterized protein</fullName>
    </submittedName>
</protein>
<dbReference type="GeneID" id="42856159"/>
<dbReference type="AlphaFoldDB" id="A0A0D8J123"/>
<proteinExistence type="predicted"/>
<organism evidence="1 2">
    <name type="scientific">Ruthenibacterium lactatiformans</name>
    <dbReference type="NCBI Taxonomy" id="1550024"/>
    <lineage>
        <taxon>Bacteria</taxon>
        <taxon>Bacillati</taxon>
        <taxon>Bacillota</taxon>
        <taxon>Clostridia</taxon>
        <taxon>Eubacteriales</taxon>
        <taxon>Oscillospiraceae</taxon>
        <taxon>Ruthenibacterium</taxon>
    </lineage>
</organism>
<evidence type="ECO:0000313" key="2">
    <source>
        <dbReference type="Proteomes" id="UP000032483"/>
    </source>
</evidence>
<dbReference type="RefSeq" id="WP_050004874.1">
    <property type="nucleotide sequence ID" value="NZ_JXXK01000006.1"/>
</dbReference>
<dbReference type="Proteomes" id="UP000032483">
    <property type="component" value="Unassembled WGS sequence"/>
</dbReference>
<comment type="caution">
    <text evidence="1">The sequence shown here is derived from an EMBL/GenBank/DDBJ whole genome shotgun (WGS) entry which is preliminary data.</text>
</comment>
<reference evidence="1" key="1">
    <citation type="submission" date="2015-02" db="EMBL/GenBank/DDBJ databases">
        <title>A novel member of the family Ruminococcaceae isolated from human feces.</title>
        <authorList>
            <person name="Shkoporov A.N."/>
            <person name="Chaplin A.V."/>
            <person name="Motuzova O.V."/>
            <person name="Kafarskaia L.I."/>
            <person name="Khokhlova E.V."/>
            <person name="Efimov B.A."/>
        </authorList>
    </citation>
    <scope>NUCLEOTIDE SEQUENCE [LARGE SCALE GENOMIC DNA]</scope>
    <source>
        <strain evidence="1">585-1</strain>
    </source>
</reference>